<organism evidence="2 3">
    <name type="scientific">Emericellopsis cladophorae</name>
    <dbReference type="NCBI Taxonomy" id="2686198"/>
    <lineage>
        <taxon>Eukaryota</taxon>
        <taxon>Fungi</taxon>
        <taxon>Dikarya</taxon>
        <taxon>Ascomycota</taxon>
        <taxon>Pezizomycotina</taxon>
        <taxon>Sordariomycetes</taxon>
        <taxon>Hypocreomycetidae</taxon>
        <taxon>Hypocreales</taxon>
        <taxon>Bionectriaceae</taxon>
        <taxon>Emericellopsis</taxon>
    </lineage>
</organism>
<evidence type="ECO:0000256" key="1">
    <source>
        <dbReference type="SAM" id="MobiDB-lite"/>
    </source>
</evidence>
<gene>
    <name evidence="2" type="ORF">J7T54_000637</name>
</gene>
<name>A0A9P9Y506_9HYPO</name>
<comment type="caution">
    <text evidence="2">The sequence shown here is derived from an EMBL/GenBank/DDBJ whole genome shotgun (WGS) entry which is preliminary data.</text>
</comment>
<evidence type="ECO:0000313" key="3">
    <source>
        <dbReference type="Proteomes" id="UP001055219"/>
    </source>
</evidence>
<dbReference type="GeneID" id="75827156"/>
<keyword evidence="3" id="KW-1185">Reference proteome</keyword>
<feature type="compositionally biased region" description="Low complexity" evidence="1">
    <location>
        <begin position="123"/>
        <end position="132"/>
    </location>
</feature>
<dbReference type="PANTHER" id="PTHR28139:SF1">
    <property type="entry name" value="UPF0768 PROTEIN YBL029C-A"/>
    <property type="match status" value="1"/>
</dbReference>
<dbReference type="OrthoDB" id="5545479at2759"/>
<evidence type="ECO:0000313" key="2">
    <source>
        <dbReference type="EMBL" id="KAI6783135.1"/>
    </source>
</evidence>
<protein>
    <recommendedName>
        <fullName evidence="4">Rhodopsin family protein</fullName>
    </recommendedName>
</protein>
<dbReference type="AlphaFoldDB" id="A0A9P9Y506"/>
<dbReference type="Proteomes" id="UP001055219">
    <property type="component" value="Unassembled WGS sequence"/>
</dbReference>
<sequence>MFFFFTCGEKTIRSKLPGYEGVVCQCHNCGNMSGRVLKRRPFFTFCFVPIIPFTISGYKDISCHICNYNQPLEQRPDVQAMANGGAGVGPQRGPGPPPGPQQGHINPQQQQYYQGQGPPPGPQGWAKQGPPQGDHRYG</sequence>
<feature type="compositionally biased region" description="Low complexity" evidence="1">
    <location>
        <begin position="101"/>
        <end position="116"/>
    </location>
</feature>
<dbReference type="EMBL" id="JAGIXG020000009">
    <property type="protein sequence ID" value="KAI6783135.1"/>
    <property type="molecule type" value="Genomic_DNA"/>
</dbReference>
<reference evidence="2" key="1">
    <citation type="journal article" date="2021" name="J Fungi (Basel)">
        <title>Genomic and Metabolomic Analyses of the Marine Fungus Emericellopsis cladophorae: Insights into Saltwater Adaptability Mechanisms and Its Biosynthetic Potential.</title>
        <authorList>
            <person name="Goncalves M.F.M."/>
            <person name="Hilario S."/>
            <person name="Van de Peer Y."/>
            <person name="Esteves A.C."/>
            <person name="Alves A."/>
        </authorList>
    </citation>
    <scope>NUCLEOTIDE SEQUENCE</scope>
    <source>
        <strain evidence="2">MUM 19.33</strain>
    </source>
</reference>
<accession>A0A9P9Y506</accession>
<evidence type="ECO:0008006" key="4">
    <source>
        <dbReference type="Google" id="ProtNLM"/>
    </source>
</evidence>
<dbReference type="PANTHER" id="PTHR28139">
    <property type="entry name" value="UPF0768 PROTEIN YBL029C-A"/>
    <property type="match status" value="1"/>
</dbReference>
<proteinExistence type="predicted"/>
<dbReference type="RefSeq" id="XP_051363991.1">
    <property type="nucleotide sequence ID" value="XM_051504478.1"/>
</dbReference>
<reference evidence="2" key="2">
    <citation type="submission" date="2022-07" db="EMBL/GenBank/DDBJ databases">
        <authorList>
            <person name="Goncalves M.F.M."/>
            <person name="Hilario S."/>
            <person name="Van De Peer Y."/>
            <person name="Esteves A.C."/>
            <person name="Alves A."/>
        </authorList>
    </citation>
    <scope>NUCLEOTIDE SEQUENCE</scope>
    <source>
        <strain evidence="2">MUM 19.33</strain>
    </source>
</reference>
<feature type="region of interest" description="Disordered" evidence="1">
    <location>
        <begin position="77"/>
        <end position="138"/>
    </location>
</feature>